<reference evidence="1 2" key="1">
    <citation type="submission" date="2019-08" db="EMBL/GenBank/DDBJ databases">
        <title>Deep-cultivation of Planctomycetes and their phenomic and genomic characterization uncovers novel biology.</title>
        <authorList>
            <person name="Wiegand S."/>
            <person name="Jogler M."/>
            <person name="Boedeker C."/>
            <person name="Pinto D."/>
            <person name="Vollmers J."/>
            <person name="Rivas-Marin E."/>
            <person name="Kohn T."/>
            <person name="Peeters S.H."/>
            <person name="Heuer A."/>
            <person name="Rast P."/>
            <person name="Oberbeckmann S."/>
            <person name="Bunk B."/>
            <person name="Jeske O."/>
            <person name="Meyerdierks A."/>
            <person name="Storesund J.E."/>
            <person name="Kallscheuer N."/>
            <person name="Luecker S."/>
            <person name="Lage O.M."/>
            <person name="Pohl T."/>
            <person name="Merkel B.J."/>
            <person name="Hornburger P."/>
            <person name="Mueller R.-W."/>
            <person name="Bruemmer F."/>
            <person name="Labrenz M."/>
            <person name="Spormann A.M."/>
            <person name="Op Den Camp H."/>
            <person name="Overmann J."/>
            <person name="Amann R."/>
            <person name="Jetten M.S.M."/>
            <person name="Mascher T."/>
            <person name="Medema M.H."/>
            <person name="Devos D.P."/>
            <person name="Kaster A.-K."/>
            <person name="Ovreas L."/>
            <person name="Rohde M."/>
            <person name="Galperin M.Y."/>
            <person name="Jogler C."/>
        </authorList>
    </citation>
    <scope>NUCLEOTIDE SEQUENCE [LARGE SCALE GENOMIC DNA]</scope>
    <source>
        <strain evidence="1 2">LF1</strain>
    </source>
</reference>
<dbReference type="OrthoDB" id="249760at2"/>
<comment type="caution">
    <text evidence="1">The sequence shown here is derived from an EMBL/GenBank/DDBJ whole genome shotgun (WGS) entry which is preliminary data.</text>
</comment>
<dbReference type="AlphaFoldDB" id="A0A5B1CHP3"/>
<dbReference type="EMBL" id="VRLW01000001">
    <property type="protein sequence ID" value="KAA1260076.1"/>
    <property type="molecule type" value="Genomic_DNA"/>
</dbReference>
<dbReference type="RefSeq" id="WP_068258974.1">
    <property type="nucleotide sequence ID" value="NZ_LWSK01000008.1"/>
</dbReference>
<name>A0A5B1CHP3_9BACT</name>
<protein>
    <submittedName>
        <fullName evidence="1">Uncharacterized protein</fullName>
    </submittedName>
</protein>
<dbReference type="Proteomes" id="UP000322699">
    <property type="component" value="Unassembled WGS sequence"/>
</dbReference>
<proteinExistence type="predicted"/>
<organism evidence="1 2">
    <name type="scientific">Rubripirellula obstinata</name>
    <dbReference type="NCBI Taxonomy" id="406547"/>
    <lineage>
        <taxon>Bacteria</taxon>
        <taxon>Pseudomonadati</taxon>
        <taxon>Planctomycetota</taxon>
        <taxon>Planctomycetia</taxon>
        <taxon>Pirellulales</taxon>
        <taxon>Pirellulaceae</taxon>
        <taxon>Rubripirellula</taxon>
    </lineage>
</organism>
<evidence type="ECO:0000313" key="2">
    <source>
        <dbReference type="Proteomes" id="UP000322699"/>
    </source>
</evidence>
<keyword evidence="2" id="KW-1185">Reference proteome</keyword>
<accession>A0A5B1CHP3</accession>
<sequence length="314" mass="36688">MPKSDAQIQMIKDKQNQSATSPSSNRFPYITDYINEVFSDEKSHWDYVLLRPILLVAYFFLRTVSFPIKFVLHRVPYGFEAKVIDRIMSLGMKYLARYEAAELMLRHVQIEPLLYRHMLLGQHPQPSVDEDRKLNGIDGDFSVEDLATVVEHNMTIGHDELSYELIDRFDRQTFLDNLDQIRSQQPQDHAQYSKAALEENKRHSWQILGATNIVLLIVTTITVFADLRTAMKALGSFDSDSILLWCLKHIYLEDQKSLIDLDFFMQEVNNRGHYNSSAFFSNPSQYLYYHIVFDEVAYDLLRRQPPLRPNQIDA</sequence>
<evidence type="ECO:0000313" key="1">
    <source>
        <dbReference type="EMBL" id="KAA1260076.1"/>
    </source>
</evidence>
<gene>
    <name evidence="1" type="ORF">LF1_26150</name>
</gene>